<gene>
    <name evidence="1" type="ORF">BKA55DRAFT_547547</name>
</gene>
<dbReference type="GeneID" id="70220989"/>
<dbReference type="PANTHER" id="PTHR40628">
    <property type="entry name" value="CHROMO DOMAIN-CONTAINING PROTEIN"/>
    <property type="match status" value="1"/>
</dbReference>
<dbReference type="PANTHER" id="PTHR40628:SF1">
    <property type="entry name" value="CHROMO DOMAIN-CONTAINING PROTEIN"/>
    <property type="match status" value="1"/>
</dbReference>
<dbReference type="RefSeq" id="XP_046055727.1">
    <property type="nucleotide sequence ID" value="XM_046191035.1"/>
</dbReference>
<dbReference type="OrthoDB" id="4232400at2759"/>
<evidence type="ECO:0000313" key="2">
    <source>
        <dbReference type="Proteomes" id="UP000720189"/>
    </source>
</evidence>
<evidence type="ECO:0000313" key="1">
    <source>
        <dbReference type="EMBL" id="KAH7268959.1"/>
    </source>
</evidence>
<organism evidence="1 2">
    <name type="scientific">Fusarium redolens</name>
    <dbReference type="NCBI Taxonomy" id="48865"/>
    <lineage>
        <taxon>Eukaryota</taxon>
        <taxon>Fungi</taxon>
        <taxon>Dikarya</taxon>
        <taxon>Ascomycota</taxon>
        <taxon>Pezizomycotina</taxon>
        <taxon>Sordariomycetes</taxon>
        <taxon>Hypocreomycetidae</taxon>
        <taxon>Hypocreales</taxon>
        <taxon>Nectriaceae</taxon>
        <taxon>Fusarium</taxon>
        <taxon>Fusarium redolens species complex</taxon>
    </lineage>
</organism>
<dbReference type="EMBL" id="JAGMUX010000001">
    <property type="protein sequence ID" value="KAH7268959.1"/>
    <property type="molecule type" value="Genomic_DNA"/>
</dbReference>
<proteinExistence type="predicted"/>
<comment type="caution">
    <text evidence="1">The sequence shown here is derived from an EMBL/GenBank/DDBJ whole genome shotgun (WGS) entry which is preliminary data.</text>
</comment>
<accession>A0A9P9R7X8</accession>
<dbReference type="AlphaFoldDB" id="A0A9P9R7X8"/>
<dbReference type="Proteomes" id="UP000720189">
    <property type="component" value="Unassembled WGS sequence"/>
</dbReference>
<sequence>MNHQASIAKDHSWFGDDYTPFESYIRSIDGSEFKVIGIRTVALLTKVSPNKTRPRSHGTLRLINVLHVPSVFCNIVG</sequence>
<name>A0A9P9R7X8_FUSRE</name>
<reference evidence="1" key="1">
    <citation type="journal article" date="2021" name="Nat. Commun.">
        <title>Genetic determinants of endophytism in the Arabidopsis root mycobiome.</title>
        <authorList>
            <person name="Mesny F."/>
            <person name="Miyauchi S."/>
            <person name="Thiergart T."/>
            <person name="Pickel B."/>
            <person name="Atanasova L."/>
            <person name="Karlsson M."/>
            <person name="Huettel B."/>
            <person name="Barry K.W."/>
            <person name="Haridas S."/>
            <person name="Chen C."/>
            <person name="Bauer D."/>
            <person name="Andreopoulos W."/>
            <person name="Pangilinan J."/>
            <person name="LaButti K."/>
            <person name="Riley R."/>
            <person name="Lipzen A."/>
            <person name="Clum A."/>
            <person name="Drula E."/>
            <person name="Henrissat B."/>
            <person name="Kohler A."/>
            <person name="Grigoriev I.V."/>
            <person name="Martin F.M."/>
            <person name="Hacquard S."/>
        </authorList>
    </citation>
    <scope>NUCLEOTIDE SEQUENCE</scope>
    <source>
        <strain evidence="1">MPI-CAGE-AT-0023</strain>
    </source>
</reference>
<protein>
    <submittedName>
        <fullName evidence="1">Uncharacterized protein</fullName>
    </submittedName>
</protein>
<keyword evidence="2" id="KW-1185">Reference proteome</keyword>